<evidence type="ECO:0000313" key="2">
    <source>
        <dbReference type="Proteomes" id="UP000054632"/>
    </source>
</evidence>
<proteinExistence type="predicted"/>
<comment type="caution">
    <text evidence="1">The sequence shown here is derived from an EMBL/GenBank/DDBJ whole genome shotgun (WGS) entry which is preliminary data.</text>
</comment>
<reference evidence="1 2" key="1">
    <citation type="submission" date="2015-01" db="EMBL/GenBank/DDBJ databases">
        <title>Evolution of Trichinella species and genotypes.</title>
        <authorList>
            <person name="Korhonen P.K."/>
            <person name="Edoardo P."/>
            <person name="Giuseppe L.R."/>
            <person name="Gasser R.B."/>
        </authorList>
    </citation>
    <scope>NUCLEOTIDE SEQUENCE [LARGE SCALE GENOMIC DNA]</scope>
    <source>
        <strain evidence="1">ISS13</strain>
    </source>
</reference>
<name>A0A0V1DQH2_TRIPS</name>
<accession>A0A0V1DQH2</accession>
<protein>
    <submittedName>
        <fullName evidence="1">Uncharacterized protein</fullName>
    </submittedName>
</protein>
<dbReference type="EMBL" id="JYDR01000868">
    <property type="protein sequence ID" value="KRY63806.1"/>
    <property type="molecule type" value="Genomic_DNA"/>
</dbReference>
<dbReference type="Proteomes" id="UP000054632">
    <property type="component" value="Unassembled WGS sequence"/>
</dbReference>
<evidence type="ECO:0000313" key="1">
    <source>
        <dbReference type="EMBL" id="KRY63806.1"/>
    </source>
</evidence>
<organism evidence="1 2">
    <name type="scientific">Trichinella pseudospiralis</name>
    <name type="common">Parasitic roundworm</name>
    <dbReference type="NCBI Taxonomy" id="6337"/>
    <lineage>
        <taxon>Eukaryota</taxon>
        <taxon>Metazoa</taxon>
        <taxon>Ecdysozoa</taxon>
        <taxon>Nematoda</taxon>
        <taxon>Enoplea</taxon>
        <taxon>Dorylaimia</taxon>
        <taxon>Trichinellida</taxon>
        <taxon>Trichinellidae</taxon>
        <taxon>Trichinella</taxon>
    </lineage>
</organism>
<sequence length="32" mass="3697">MTTLTSYSHLTEPVSLTKNDYNSDLDLTLEYM</sequence>
<gene>
    <name evidence="1" type="ORF">T4A_6389</name>
</gene>
<dbReference type="AlphaFoldDB" id="A0A0V1DQH2"/>